<keyword evidence="1" id="KW-0472">Membrane</keyword>
<keyword evidence="1" id="KW-0812">Transmembrane</keyword>
<organism evidence="2 3">
    <name type="scientific">Candidatus Desulfolinea nitratireducens</name>
    <dbReference type="NCBI Taxonomy" id="2841698"/>
    <lineage>
        <taxon>Bacteria</taxon>
        <taxon>Bacillati</taxon>
        <taxon>Chloroflexota</taxon>
        <taxon>Anaerolineae</taxon>
        <taxon>Anaerolineales</taxon>
        <taxon>Anaerolineales incertae sedis</taxon>
        <taxon>Candidatus Desulfolinea</taxon>
    </lineage>
</organism>
<evidence type="ECO:0000313" key="2">
    <source>
        <dbReference type="EMBL" id="MBC8336029.1"/>
    </source>
</evidence>
<dbReference type="EMBL" id="JACNJN010000136">
    <property type="protein sequence ID" value="MBC8336029.1"/>
    <property type="molecule type" value="Genomic_DNA"/>
</dbReference>
<reference evidence="2 3" key="1">
    <citation type="submission" date="2020-08" db="EMBL/GenBank/DDBJ databases">
        <title>Bridging the membrane lipid divide: bacteria of the FCB group superphylum have the potential to synthesize archaeal ether lipids.</title>
        <authorList>
            <person name="Villanueva L."/>
            <person name="Von Meijenfeldt F.A.B."/>
            <person name="Westbye A.B."/>
            <person name="Yadav S."/>
            <person name="Hopmans E.C."/>
            <person name="Dutilh B.E."/>
            <person name="Sinninghe Damste J.S."/>
        </authorList>
    </citation>
    <scope>NUCLEOTIDE SEQUENCE [LARGE SCALE GENOMIC DNA]</scope>
    <source>
        <strain evidence="2">NIOZ-UU36</strain>
    </source>
</reference>
<accession>A0A8J6TJG4</accession>
<proteinExistence type="predicted"/>
<evidence type="ECO:0000313" key="3">
    <source>
        <dbReference type="Proteomes" id="UP000614469"/>
    </source>
</evidence>
<name>A0A8J6TJG4_9CHLR</name>
<sequence length="102" mass="10506">MDKKTTGLIATIATVLLCGLPGLCLCIFGVVTAAGVMPYTTEFNGVSDSGMMPSSAGFGMLCVALILILIPAAVGFFTLRKKDKDGIIDAEPVSDEPLPPVS</sequence>
<evidence type="ECO:0000256" key="1">
    <source>
        <dbReference type="SAM" id="Phobius"/>
    </source>
</evidence>
<dbReference type="AlphaFoldDB" id="A0A8J6TJG4"/>
<protein>
    <submittedName>
        <fullName evidence="2">Uncharacterized protein</fullName>
    </submittedName>
</protein>
<feature type="transmembrane region" description="Helical" evidence="1">
    <location>
        <begin position="7"/>
        <end position="36"/>
    </location>
</feature>
<feature type="transmembrane region" description="Helical" evidence="1">
    <location>
        <begin position="56"/>
        <end position="79"/>
    </location>
</feature>
<dbReference type="Proteomes" id="UP000614469">
    <property type="component" value="Unassembled WGS sequence"/>
</dbReference>
<comment type="caution">
    <text evidence="2">The sequence shown here is derived from an EMBL/GenBank/DDBJ whole genome shotgun (WGS) entry which is preliminary data.</text>
</comment>
<gene>
    <name evidence="2" type="ORF">H8E29_12245</name>
</gene>
<keyword evidence="1" id="KW-1133">Transmembrane helix</keyword>